<dbReference type="GO" id="GO:0002100">
    <property type="term" value="P:tRNA wobble adenosine to inosine editing"/>
    <property type="evidence" value="ECO:0007669"/>
    <property type="project" value="UniProtKB-UniRule"/>
</dbReference>
<keyword evidence="4 7" id="KW-0378">Hydrolase</keyword>
<dbReference type="AlphaFoldDB" id="S5DJR8"/>
<gene>
    <name evidence="7" type="primary">tadA</name>
</gene>
<evidence type="ECO:0000256" key="5">
    <source>
        <dbReference type="ARBA" id="ARBA00022833"/>
    </source>
</evidence>
<keyword evidence="5" id="KW-0862">Zinc</keyword>
<comment type="function">
    <text evidence="7">Catalyzes the deamination of adenosine to inosine at the wobble position 34 of tRNA(Arg2).</text>
</comment>
<evidence type="ECO:0000256" key="4">
    <source>
        <dbReference type="ARBA" id="ARBA00022801"/>
    </source>
</evidence>
<comment type="caution">
    <text evidence="7">Lacks conserved residue(s) required for the propagation of feature annotation.</text>
</comment>
<reference evidence="9" key="1">
    <citation type="journal article" date="2013" name="Sci. Rep.">
        <title>Metagenomics uncovers a new group of low GC and ultra-small marine Actinobacteria.</title>
        <authorList>
            <person name="Ghai R."/>
            <person name="Mizuno C.M."/>
            <person name="Picazo A."/>
            <person name="Camacho A."/>
            <person name="Rodriguez-Valera F."/>
        </authorList>
    </citation>
    <scope>NUCLEOTIDE SEQUENCE</scope>
</reference>
<dbReference type="InterPro" id="IPR028883">
    <property type="entry name" value="tRNA_aden_deaminase"/>
</dbReference>
<keyword evidence="2 7" id="KW-0819">tRNA processing</keyword>
<dbReference type="HAMAP" id="MF_00972">
    <property type="entry name" value="tRNA_aden_deaminase"/>
    <property type="match status" value="1"/>
</dbReference>
<comment type="similarity">
    <text evidence="7">Belongs to the cytidine and deoxycytidylate deaminase family.</text>
</comment>
<dbReference type="GO" id="GO:0046872">
    <property type="term" value="F:metal ion binding"/>
    <property type="evidence" value="ECO:0007669"/>
    <property type="project" value="UniProtKB-KW"/>
</dbReference>
<evidence type="ECO:0000313" key="9">
    <source>
        <dbReference type="EMBL" id="AGQ19081.1"/>
    </source>
</evidence>
<dbReference type="PANTHER" id="PTHR11079:SF202">
    <property type="entry name" value="TRNA-SPECIFIC ADENOSINE DEAMINASE"/>
    <property type="match status" value="1"/>
</dbReference>
<evidence type="ECO:0000256" key="3">
    <source>
        <dbReference type="ARBA" id="ARBA00022723"/>
    </source>
</evidence>
<comment type="catalytic activity">
    <reaction evidence="6 7">
        <text>adenosine(34) in tRNA + H2O + H(+) = inosine(34) in tRNA + NH4(+)</text>
        <dbReference type="Rhea" id="RHEA:43168"/>
        <dbReference type="Rhea" id="RHEA-COMP:10373"/>
        <dbReference type="Rhea" id="RHEA-COMP:10374"/>
        <dbReference type="ChEBI" id="CHEBI:15377"/>
        <dbReference type="ChEBI" id="CHEBI:15378"/>
        <dbReference type="ChEBI" id="CHEBI:28938"/>
        <dbReference type="ChEBI" id="CHEBI:74411"/>
        <dbReference type="ChEBI" id="CHEBI:82852"/>
        <dbReference type="EC" id="3.5.4.33"/>
    </reaction>
</comment>
<evidence type="ECO:0000259" key="8">
    <source>
        <dbReference type="PROSITE" id="PS51747"/>
    </source>
</evidence>
<dbReference type="InterPro" id="IPR002125">
    <property type="entry name" value="CMP_dCMP_dom"/>
</dbReference>
<dbReference type="EMBL" id="KC811114">
    <property type="protein sequence ID" value="AGQ18843.1"/>
    <property type="molecule type" value="Genomic_DNA"/>
</dbReference>
<protein>
    <recommendedName>
        <fullName evidence="7">tRNA-specific adenosine deaminase</fullName>
        <ecNumber evidence="7">3.5.4.33</ecNumber>
    </recommendedName>
</protein>
<evidence type="ECO:0000256" key="1">
    <source>
        <dbReference type="ARBA" id="ARBA00001947"/>
    </source>
</evidence>
<accession>S5DJR8</accession>
<evidence type="ECO:0000256" key="6">
    <source>
        <dbReference type="ARBA" id="ARBA00048045"/>
    </source>
</evidence>
<proteinExistence type="inferred from homology"/>
<dbReference type="InterPro" id="IPR058535">
    <property type="entry name" value="MafB19-deam"/>
</dbReference>
<dbReference type="PROSITE" id="PS51747">
    <property type="entry name" value="CYT_DCMP_DEAMINASES_2"/>
    <property type="match status" value="1"/>
</dbReference>
<dbReference type="CDD" id="cd01285">
    <property type="entry name" value="nucleoside_deaminase"/>
    <property type="match status" value="1"/>
</dbReference>
<evidence type="ECO:0000256" key="7">
    <source>
        <dbReference type="HAMAP-Rule" id="MF_00972"/>
    </source>
</evidence>
<feature type="domain" description="CMP/dCMP-type deaminase" evidence="8">
    <location>
        <begin position="4"/>
        <end position="117"/>
    </location>
</feature>
<dbReference type="EMBL" id="KC811122">
    <property type="protein sequence ID" value="AGQ19081.1"/>
    <property type="molecule type" value="Genomic_DNA"/>
</dbReference>
<feature type="active site" description="Proton donor" evidence="7">
    <location>
        <position position="58"/>
    </location>
</feature>
<dbReference type="Pfam" id="PF14437">
    <property type="entry name" value="MafB19-deam"/>
    <property type="match status" value="1"/>
</dbReference>
<sequence>MKYTSNEDKMKVALDEARKALDIDEVPVGAAIFDKDDNLICANHNRRELDQNPMSHAEILVLEEASKILGTWRLEETTIAVTLEPDAMCAGAISLSRVKKLIYGAQNEKAGAAFSLYNIPQDPRLNHFVEIKDNILTHESEAILSSFFDSKR</sequence>
<dbReference type="InterPro" id="IPR016193">
    <property type="entry name" value="Cytidine_deaminase-like"/>
</dbReference>
<name>S5DJR8_9ACTN</name>
<dbReference type="GO" id="GO:0052717">
    <property type="term" value="F:tRNA-specific adenosine-34 deaminase activity"/>
    <property type="evidence" value="ECO:0007669"/>
    <property type="project" value="UniProtKB-UniRule"/>
</dbReference>
<keyword evidence="3" id="KW-0479">Metal-binding</keyword>
<dbReference type="Gene3D" id="3.40.140.10">
    <property type="entry name" value="Cytidine Deaminase, domain 2"/>
    <property type="match status" value="1"/>
</dbReference>
<dbReference type="EC" id="3.5.4.33" evidence="7"/>
<organism evidence="9">
    <name type="scientific">Candidatus Actinomarina minuta</name>
    <dbReference type="NCBI Taxonomy" id="1389454"/>
    <lineage>
        <taxon>Bacteria</taxon>
        <taxon>Bacillati</taxon>
        <taxon>Actinomycetota</taxon>
        <taxon>Actinomycetes</taxon>
        <taxon>Candidatus Actinomarinidae</taxon>
        <taxon>Candidatus Actinomarinales</taxon>
        <taxon>Candidatus Actinomarineae</taxon>
        <taxon>Candidatus Actinomarinaceae</taxon>
        <taxon>Candidatus Actinomarina</taxon>
    </lineage>
</organism>
<comment type="subunit">
    <text evidence="7">Homodimer.</text>
</comment>
<comment type="cofactor">
    <cofactor evidence="1">
        <name>Zn(2+)</name>
        <dbReference type="ChEBI" id="CHEBI:29105"/>
    </cofactor>
</comment>
<evidence type="ECO:0000256" key="2">
    <source>
        <dbReference type="ARBA" id="ARBA00022694"/>
    </source>
</evidence>
<dbReference type="PANTHER" id="PTHR11079">
    <property type="entry name" value="CYTOSINE DEAMINASE FAMILY MEMBER"/>
    <property type="match status" value="1"/>
</dbReference>
<dbReference type="SUPFAM" id="SSF53927">
    <property type="entry name" value="Cytidine deaminase-like"/>
    <property type="match status" value="1"/>
</dbReference>